<dbReference type="Gene3D" id="1.20.1090.10">
    <property type="entry name" value="Dehydroquinate synthase-like - alpha domain"/>
    <property type="match status" value="1"/>
</dbReference>
<feature type="domain" description="Fe-containing alcohol dehydrogenase-like C-terminal" evidence="4">
    <location>
        <begin position="196"/>
        <end position="393"/>
    </location>
</feature>
<dbReference type="Gene3D" id="3.40.50.1970">
    <property type="match status" value="1"/>
</dbReference>
<dbReference type="InterPro" id="IPR001670">
    <property type="entry name" value="ADH_Fe/GldA"/>
</dbReference>
<comment type="caution">
    <text evidence="5">The sequence shown here is derived from an EMBL/GenBank/DDBJ whole genome shotgun (WGS) entry which is preliminary data.</text>
</comment>
<dbReference type="InterPro" id="IPR044731">
    <property type="entry name" value="BDH-like"/>
</dbReference>
<reference evidence="6" key="1">
    <citation type="submission" date="2020-06" db="EMBL/GenBank/DDBJ databases">
        <title>Draft genomic sequecing of Geomonas sp. Red745.</title>
        <authorList>
            <person name="Itoh H."/>
            <person name="Xu Z.X."/>
            <person name="Ushijima N."/>
            <person name="Masuda Y."/>
            <person name="Shiratori Y."/>
            <person name="Senoo K."/>
        </authorList>
    </citation>
    <scope>NUCLEOTIDE SEQUENCE [LARGE SCALE GENOMIC DNA]</scope>
    <source>
        <strain evidence="6">Red745</strain>
    </source>
</reference>
<evidence type="ECO:0000259" key="4">
    <source>
        <dbReference type="Pfam" id="PF25137"/>
    </source>
</evidence>
<proteinExistence type="inferred from homology"/>
<dbReference type="Proteomes" id="UP000587586">
    <property type="component" value="Unassembled WGS sequence"/>
</dbReference>
<dbReference type="Pfam" id="PF00465">
    <property type="entry name" value="Fe-ADH"/>
    <property type="match status" value="1"/>
</dbReference>
<evidence type="ECO:0000256" key="1">
    <source>
        <dbReference type="ARBA" id="ARBA00007358"/>
    </source>
</evidence>
<evidence type="ECO:0000313" key="5">
    <source>
        <dbReference type="EMBL" id="GFO69484.1"/>
    </source>
</evidence>
<dbReference type="GO" id="GO:0008106">
    <property type="term" value="F:alcohol dehydrogenase (NADP+) activity"/>
    <property type="evidence" value="ECO:0007669"/>
    <property type="project" value="TreeGrafter"/>
</dbReference>
<dbReference type="EMBL" id="BLXZ01000006">
    <property type="protein sequence ID" value="GFO69484.1"/>
    <property type="molecule type" value="Genomic_DNA"/>
</dbReference>
<dbReference type="Pfam" id="PF25137">
    <property type="entry name" value="ADH_Fe_C"/>
    <property type="match status" value="1"/>
</dbReference>
<dbReference type="GO" id="GO:0046872">
    <property type="term" value="F:metal ion binding"/>
    <property type="evidence" value="ECO:0007669"/>
    <property type="project" value="InterPro"/>
</dbReference>
<keyword evidence="6" id="KW-1185">Reference proteome</keyword>
<dbReference type="FunFam" id="3.40.50.1970:FF:000003">
    <property type="entry name" value="Alcohol dehydrogenase, iron-containing"/>
    <property type="match status" value="1"/>
</dbReference>
<organism evidence="5 6">
    <name type="scientific">Geomonas limicola</name>
    <dbReference type="NCBI Taxonomy" id="2740186"/>
    <lineage>
        <taxon>Bacteria</taxon>
        <taxon>Pseudomonadati</taxon>
        <taxon>Thermodesulfobacteriota</taxon>
        <taxon>Desulfuromonadia</taxon>
        <taxon>Geobacterales</taxon>
        <taxon>Geobacteraceae</taxon>
        <taxon>Geomonas</taxon>
    </lineage>
</organism>
<sequence>MNNFIFSIPTTAYFGKGQIEILGETIKAHGGSHVLLAYGGGSIKQNGIYEVILEQFRKTGITHVELSGIQPNPRIESVEAGIAIYRKNDCDFILAVGGGSTLDACKAIAAGVKYSGPVTDLFVDESGISSKITEVAPLATILTMAGTGSELDMGGVITVGEDHKKKVVLHPLLNPKFSILDPEYTYTVPEYHSMAGVADILCHLMEQYFTPEVGASVQDRMNEGVMKSVFEEAPKILANPTDYDARANIMWASSMALAGFQFVLGKPGFPFPLHGLGHELSSRYDMTHGVTLALLTPAWMRHTMRTAPEHLPVFAKFARNVMEVREEDDAKAAEEGVKKLEAFYSAIKMPANLREAGVKADDLDVMAEKAVENGKLGILTSIGKDEALQIMQMAF</sequence>
<evidence type="ECO:0000313" key="6">
    <source>
        <dbReference type="Proteomes" id="UP000587586"/>
    </source>
</evidence>
<dbReference type="AlphaFoldDB" id="A0A6V8NC84"/>
<protein>
    <submittedName>
        <fullName evidence="5">NADH-dependent alcohol dehydrogenase</fullName>
    </submittedName>
</protein>
<gene>
    <name evidence="5" type="primary">bdh</name>
    <name evidence="5" type="ORF">GMLC_30630</name>
</gene>
<comment type="similarity">
    <text evidence="1">Belongs to the iron-containing alcohol dehydrogenase family.</text>
</comment>
<dbReference type="CDD" id="cd08187">
    <property type="entry name" value="BDH"/>
    <property type="match status" value="1"/>
</dbReference>
<evidence type="ECO:0000256" key="2">
    <source>
        <dbReference type="ARBA" id="ARBA00023002"/>
    </source>
</evidence>
<dbReference type="SUPFAM" id="SSF56796">
    <property type="entry name" value="Dehydroquinate synthase-like"/>
    <property type="match status" value="1"/>
</dbReference>
<accession>A0A6V8NC84</accession>
<dbReference type="PANTHER" id="PTHR43633:SF1">
    <property type="entry name" value="ALCOHOL DEHYDROGENASE YQHD"/>
    <property type="match status" value="1"/>
</dbReference>
<keyword evidence="2" id="KW-0560">Oxidoreductase</keyword>
<dbReference type="GO" id="GO:1990002">
    <property type="term" value="F:methylglyoxal reductase (NADPH) (acetol producing) activity"/>
    <property type="evidence" value="ECO:0007669"/>
    <property type="project" value="TreeGrafter"/>
</dbReference>
<dbReference type="RefSeq" id="WP_183362063.1">
    <property type="nucleotide sequence ID" value="NZ_BLXZ01000006.1"/>
</dbReference>
<feature type="domain" description="Alcohol dehydrogenase iron-type/glycerol dehydrogenase GldA" evidence="3">
    <location>
        <begin position="9"/>
        <end position="182"/>
    </location>
</feature>
<evidence type="ECO:0000259" key="3">
    <source>
        <dbReference type="Pfam" id="PF00465"/>
    </source>
</evidence>
<dbReference type="GO" id="GO:1990362">
    <property type="term" value="F:butanol dehydrogenase (NAD+) activity"/>
    <property type="evidence" value="ECO:0007669"/>
    <property type="project" value="InterPro"/>
</dbReference>
<dbReference type="PANTHER" id="PTHR43633">
    <property type="entry name" value="ALCOHOL DEHYDROGENASE YQHD"/>
    <property type="match status" value="1"/>
</dbReference>
<name>A0A6V8NC84_9BACT</name>
<dbReference type="GO" id="GO:0005829">
    <property type="term" value="C:cytosol"/>
    <property type="evidence" value="ECO:0007669"/>
    <property type="project" value="TreeGrafter"/>
</dbReference>
<dbReference type="InterPro" id="IPR056798">
    <property type="entry name" value="ADH_Fe_C"/>
</dbReference>